<protein>
    <submittedName>
        <fullName evidence="1">Uncharacterized protein</fullName>
    </submittedName>
</protein>
<proteinExistence type="predicted"/>
<name>A0AAV1HMS2_XYRNO</name>
<organism evidence="1 2">
    <name type="scientific">Xyrichtys novacula</name>
    <name type="common">Pearly razorfish</name>
    <name type="synonym">Hemipteronotus novacula</name>
    <dbReference type="NCBI Taxonomy" id="13765"/>
    <lineage>
        <taxon>Eukaryota</taxon>
        <taxon>Metazoa</taxon>
        <taxon>Chordata</taxon>
        <taxon>Craniata</taxon>
        <taxon>Vertebrata</taxon>
        <taxon>Euteleostomi</taxon>
        <taxon>Actinopterygii</taxon>
        <taxon>Neopterygii</taxon>
        <taxon>Teleostei</taxon>
        <taxon>Neoteleostei</taxon>
        <taxon>Acanthomorphata</taxon>
        <taxon>Eupercaria</taxon>
        <taxon>Labriformes</taxon>
        <taxon>Labridae</taxon>
        <taxon>Xyrichtys</taxon>
    </lineage>
</organism>
<gene>
    <name evidence="1" type="ORF">XNOV1_A018228</name>
</gene>
<dbReference type="EMBL" id="OY660886">
    <property type="protein sequence ID" value="CAJ1086109.1"/>
    <property type="molecule type" value="Genomic_DNA"/>
</dbReference>
<accession>A0AAV1HMS2</accession>
<keyword evidence="2" id="KW-1185">Reference proteome</keyword>
<reference evidence="1" key="1">
    <citation type="submission" date="2023-08" db="EMBL/GenBank/DDBJ databases">
        <authorList>
            <person name="Alioto T."/>
            <person name="Alioto T."/>
            <person name="Gomez Garrido J."/>
        </authorList>
    </citation>
    <scope>NUCLEOTIDE SEQUENCE</scope>
</reference>
<dbReference type="AlphaFoldDB" id="A0AAV1HMS2"/>
<sequence length="63" mass="7070">MNPWRHLTVDHPRSRVKPCNLAPVRKVTDIFVRGQQDYRKLLAVTTTLPPSLGHGGPCVLRAV</sequence>
<evidence type="ECO:0000313" key="2">
    <source>
        <dbReference type="Proteomes" id="UP001178508"/>
    </source>
</evidence>
<dbReference type="Proteomes" id="UP001178508">
    <property type="component" value="Chromosome 23"/>
</dbReference>
<feature type="non-terminal residue" evidence="1">
    <location>
        <position position="63"/>
    </location>
</feature>
<evidence type="ECO:0000313" key="1">
    <source>
        <dbReference type="EMBL" id="CAJ1086109.1"/>
    </source>
</evidence>